<dbReference type="HOGENOM" id="CLU_078834_0_0_1"/>
<dbReference type="Pfam" id="PF18142">
    <property type="entry name" value="SLATT_fungal"/>
    <property type="match status" value="1"/>
</dbReference>
<reference evidence="4 5" key="1">
    <citation type="submission" date="2015-01" db="EMBL/GenBank/DDBJ databases">
        <title>The Genome Sequence of Exophiala oligosperma CBS72588.</title>
        <authorList>
            <consortium name="The Broad Institute Genomics Platform"/>
            <person name="Cuomo C."/>
            <person name="de Hoog S."/>
            <person name="Gorbushina A."/>
            <person name="Stielow B."/>
            <person name="Teixiera M."/>
            <person name="Abouelleil A."/>
            <person name="Chapman S.B."/>
            <person name="Priest M."/>
            <person name="Young S.K."/>
            <person name="Wortman J."/>
            <person name="Nusbaum C."/>
            <person name="Birren B."/>
        </authorList>
    </citation>
    <scope>NUCLEOTIDE SEQUENCE [LARGE SCALE GENOMIC DNA]</scope>
    <source>
        <strain evidence="4 5">CBS 72588</strain>
    </source>
</reference>
<proteinExistence type="predicted"/>
<feature type="region of interest" description="Disordered" evidence="1">
    <location>
        <begin position="209"/>
        <end position="305"/>
    </location>
</feature>
<dbReference type="OrthoDB" id="4472872at2759"/>
<keyword evidence="5" id="KW-1185">Reference proteome</keyword>
<dbReference type="AlphaFoldDB" id="A0A0D2BWK5"/>
<dbReference type="EMBL" id="KN847336">
    <property type="protein sequence ID" value="KIW41862.1"/>
    <property type="molecule type" value="Genomic_DNA"/>
</dbReference>
<dbReference type="VEuPathDB" id="FungiDB:PV06_05463"/>
<dbReference type="Proteomes" id="UP000053342">
    <property type="component" value="Unassembled WGS sequence"/>
</dbReference>
<evidence type="ECO:0000256" key="2">
    <source>
        <dbReference type="SAM" id="Phobius"/>
    </source>
</evidence>
<feature type="domain" description="SMODS and SLOG-associating 2TM effector" evidence="3">
    <location>
        <begin position="68"/>
        <end position="187"/>
    </location>
</feature>
<gene>
    <name evidence="4" type="ORF">PV06_05463</name>
</gene>
<dbReference type="PANTHER" id="PTHR38793:SF3">
    <property type="entry name" value="SMODS AND SLOG-ASSOCIATING 2TM EFFECTOR DOMAIN-CONTAINING PROTEIN"/>
    <property type="match status" value="1"/>
</dbReference>
<keyword evidence="2" id="KW-0472">Membrane</keyword>
<evidence type="ECO:0000313" key="4">
    <source>
        <dbReference type="EMBL" id="KIW41862.1"/>
    </source>
</evidence>
<dbReference type="RefSeq" id="XP_016262078.1">
    <property type="nucleotide sequence ID" value="XM_016406474.1"/>
</dbReference>
<keyword evidence="2" id="KW-0812">Transmembrane</keyword>
<name>A0A0D2BWK5_9EURO</name>
<accession>A0A0D2BWK5</accession>
<evidence type="ECO:0000256" key="1">
    <source>
        <dbReference type="SAM" id="MobiDB-lite"/>
    </source>
</evidence>
<keyword evidence="2" id="KW-1133">Transmembrane helix</keyword>
<feature type="transmembrane region" description="Helical" evidence="2">
    <location>
        <begin position="79"/>
        <end position="102"/>
    </location>
</feature>
<organism evidence="4 5">
    <name type="scientific">Exophiala oligosperma</name>
    <dbReference type="NCBI Taxonomy" id="215243"/>
    <lineage>
        <taxon>Eukaryota</taxon>
        <taxon>Fungi</taxon>
        <taxon>Dikarya</taxon>
        <taxon>Ascomycota</taxon>
        <taxon>Pezizomycotina</taxon>
        <taxon>Eurotiomycetes</taxon>
        <taxon>Chaetothyriomycetidae</taxon>
        <taxon>Chaetothyriales</taxon>
        <taxon>Herpotrichiellaceae</taxon>
        <taxon>Exophiala</taxon>
    </lineage>
</organism>
<dbReference type="InterPro" id="IPR041622">
    <property type="entry name" value="SLATT_fungi"/>
</dbReference>
<sequence length="305" mass="32917">MGKIFLNRQPPRMLAETLRKLATNIDNSEMSEQPSNLEAENYLRAYKKYCSALGIDEERGTTSFDQRLRRDYRWHTVQYWFVASIANGMLWSQIIIGAAITALGATHANGSKTATIYLGAASTVIAGFLTYFKSRNQPNRSRQFRQALRKVRNKMDETAHEISDSTSPDEALEKAMNILKLYDEALAEAAANYPDLWVAVQDMKKLLPGSKDTSADAVDAVTKPEIVPPPNTSDASGAPSSTNGPSNTDGAPVTVRGSGGSTQQLATNAGSGGPATPDDNIASPGPSREVEKQDASVDIISTSTD</sequence>
<dbReference type="PANTHER" id="PTHR38793">
    <property type="entry name" value="SLATT_FUNGAL DOMAIN-CONTAINING PROTEIN-RELATED"/>
    <property type="match status" value="1"/>
</dbReference>
<dbReference type="NCBIfam" id="NF033635">
    <property type="entry name" value="SLATT_fungal"/>
    <property type="match status" value="1"/>
</dbReference>
<evidence type="ECO:0000259" key="3">
    <source>
        <dbReference type="Pfam" id="PF18142"/>
    </source>
</evidence>
<feature type="transmembrane region" description="Helical" evidence="2">
    <location>
        <begin position="114"/>
        <end position="132"/>
    </location>
</feature>
<evidence type="ECO:0000313" key="5">
    <source>
        <dbReference type="Proteomes" id="UP000053342"/>
    </source>
</evidence>
<feature type="compositionally biased region" description="Polar residues" evidence="1">
    <location>
        <begin position="232"/>
        <end position="249"/>
    </location>
</feature>
<protein>
    <recommendedName>
        <fullName evidence="3">SMODS and SLOG-associating 2TM effector domain-containing protein</fullName>
    </recommendedName>
</protein>
<dbReference type="GeneID" id="27357537"/>